<dbReference type="KEGG" id="bbes:BESB_058480"/>
<gene>
    <name evidence="2" type="ORF">BESB_058480</name>
</gene>
<dbReference type="GeneID" id="40310776"/>
<organism evidence="2 3">
    <name type="scientific">Besnoitia besnoiti</name>
    <name type="common">Apicomplexan protozoan</name>
    <dbReference type="NCBI Taxonomy" id="94643"/>
    <lineage>
        <taxon>Eukaryota</taxon>
        <taxon>Sar</taxon>
        <taxon>Alveolata</taxon>
        <taxon>Apicomplexa</taxon>
        <taxon>Conoidasida</taxon>
        <taxon>Coccidia</taxon>
        <taxon>Eucoccidiorida</taxon>
        <taxon>Eimeriorina</taxon>
        <taxon>Sarcocystidae</taxon>
        <taxon>Besnoitia</taxon>
    </lineage>
</organism>
<feature type="region of interest" description="Disordered" evidence="1">
    <location>
        <begin position="488"/>
        <end position="532"/>
    </location>
</feature>
<comment type="caution">
    <text evidence="2">The sequence shown here is derived from an EMBL/GenBank/DDBJ whole genome shotgun (WGS) entry which is preliminary data.</text>
</comment>
<name>A0A2A9MFD0_BESBE</name>
<dbReference type="InterPro" id="IPR012340">
    <property type="entry name" value="NA-bd_OB-fold"/>
</dbReference>
<evidence type="ECO:0000313" key="2">
    <source>
        <dbReference type="EMBL" id="PFH34961.1"/>
    </source>
</evidence>
<dbReference type="EMBL" id="NWUJ01000005">
    <property type="protein sequence ID" value="PFH34961.1"/>
    <property type="molecule type" value="Genomic_DNA"/>
</dbReference>
<reference evidence="2 3" key="1">
    <citation type="submission" date="2017-09" db="EMBL/GenBank/DDBJ databases">
        <title>Genome sequencing of Besnoitia besnoiti strain Bb-Ger1.</title>
        <authorList>
            <person name="Schares G."/>
            <person name="Venepally P."/>
            <person name="Lorenzi H.A."/>
        </authorList>
    </citation>
    <scope>NUCLEOTIDE SEQUENCE [LARGE SCALE GENOMIC DNA]</scope>
    <source>
        <strain evidence="2 3">Bb-Ger1</strain>
    </source>
</reference>
<dbReference type="RefSeq" id="XP_029218970.1">
    <property type="nucleotide sequence ID" value="XM_029364262.1"/>
</dbReference>
<feature type="compositionally biased region" description="Low complexity" evidence="1">
    <location>
        <begin position="28"/>
        <end position="48"/>
    </location>
</feature>
<accession>A0A2A9MFD0</accession>
<proteinExistence type="predicted"/>
<dbReference type="Proteomes" id="UP000224006">
    <property type="component" value="Chromosome V"/>
</dbReference>
<evidence type="ECO:0000256" key="1">
    <source>
        <dbReference type="SAM" id="MobiDB-lite"/>
    </source>
</evidence>
<feature type="region of interest" description="Disordered" evidence="1">
    <location>
        <begin position="1"/>
        <end position="86"/>
    </location>
</feature>
<dbReference type="SUPFAM" id="SSF50249">
    <property type="entry name" value="Nucleic acid-binding proteins"/>
    <property type="match status" value="1"/>
</dbReference>
<feature type="region of interest" description="Disordered" evidence="1">
    <location>
        <begin position="114"/>
        <end position="170"/>
    </location>
</feature>
<evidence type="ECO:0000313" key="3">
    <source>
        <dbReference type="Proteomes" id="UP000224006"/>
    </source>
</evidence>
<feature type="region of interest" description="Disordered" evidence="1">
    <location>
        <begin position="292"/>
        <end position="327"/>
    </location>
</feature>
<dbReference type="AlphaFoldDB" id="A0A2A9MFD0"/>
<keyword evidence="3" id="KW-1185">Reference proteome</keyword>
<sequence>MEGHDKTTGEQLRAGIAENKPAQPGEDGSLAASTARGASGAASHGLAGDTELPLDATRRAGSYGRHPVPPEEEGFYSPDTEASDGQVHCEKGVTHPAVASHCGAGLPAAEASLQAPPHVSQPQASPFQRGDAPASSIVDSRSPLQAPISSAADGGPNSPPARPNRLSYSPFPSVSSSWTSLGAPCGGRAGGDPGGGVSQWLDMTCAAFASSSFPSFALTRVLARTPSAVSSSHVNPVDGNASVTPQDLHACVGSRRCQIALCLGKKQRCNPLQNLDCPIAFAVVKLLKEGRRDRPAAGPETQGGEDVTRESLAEETPGSAMQRSSPCPTETADAALVIFKGKFATLVLNGIVTVEDVLVMEGLRCRPFFRPGRKEDLYSWAAESLHQLRASQTWGGGEETDPALRRVCVTHYLTLSDVYDDAKITVRPFAPSSAALPAFTLSAPELVTCCAFPASLPLPDWLLARNAQAPRSIFAARVLRRSNELKRARARAAGSRPPQGEPGGGEGECGGREGLGGGRREGGAQTAAPRGAREGAAEAEYVYTDLANLQANRGTNLYGVVWEVAKALMPQAGGKSQTGPAVFLMNVAIFDETVKFDLGRDTAPGGASEEFSLALKAKGCPGDIPCMSCGDIVRVHRANTGMKFEHDRNFVNLSSIIGVTSARVWPLEDADSDPCADNGFVVGAEVTTHFTEDDACRIRALRYHAQQLLQDNQLFTTQYYKPLAVLQRCSSGPLMREVYGDLIVRLRRALRPRL</sequence>
<protein>
    <submittedName>
        <fullName evidence="2">Uncharacterized protein</fullName>
    </submittedName>
</protein>
<dbReference type="OrthoDB" id="330513at2759"/>
<dbReference type="VEuPathDB" id="ToxoDB:BESB_058480"/>
<feature type="compositionally biased region" description="Gly residues" evidence="1">
    <location>
        <begin position="501"/>
        <end position="517"/>
    </location>
</feature>
<dbReference type="Gene3D" id="2.40.50.140">
    <property type="entry name" value="Nucleic acid-binding proteins"/>
    <property type="match status" value="1"/>
</dbReference>